<accession>A0A250F9Q1</accession>
<dbReference type="RefSeq" id="WP_095913938.1">
    <property type="nucleotide sequence ID" value="NZ_CAUUPF010000007.1"/>
</dbReference>
<dbReference type="Gene3D" id="3.90.550.10">
    <property type="entry name" value="Spore Coat Polysaccharide Biosynthesis Protein SpsA, Chain A"/>
    <property type="match status" value="1"/>
</dbReference>
<dbReference type="Proteomes" id="UP000217276">
    <property type="component" value="Chromosome"/>
</dbReference>
<proteinExistence type="predicted"/>
<evidence type="ECO:0000259" key="1">
    <source>
        <dbReference type="Pfam" id="PF00535"/>
    </source>
</evidence>
<dbReference type="Pfam" id="PF00535">
    <property type="entry name" value="Glycos_transf_2"/>
    <property type="match status" value="1"/>
</dbReference>
<dbReference type="SUPFAM" id="SSF53448">
    <property type="entry name" value="Nucleotide-diphospho-sugar transferases"/>
    <property type="match status" value="1"/>
</dbReference>
<organism evidence="2 3">
    <name type="scientific">Capnocytophaga leadbetteri</name>
    <dbReference type="NCBI Taxonomy" id="327575"/>
    <lineage>
        <taxon>Bacteria</taxon>
        <taxon>Pseudomonadati</taxon>
        <taxon>Bacteroidota</taxon>
        <taxon>Flavobacteriia</taxon>
        <taxon>Flavobacteriales</taxon>
        <taxon>Flavobacteriaceae</taxon>
        <taxon>Capnocytophaga</taxon>
    </lineage>
</organism>
<evidence type="ECO:0000313" key="2">
    <source>
        <dbReference type="EMBL" id="ATA81859.1"/>
    </source>
</evidence>
<keyword evidence="2" id="KW-0808">Transferase</keyword>
<reference evidence="3" key="1">
    <citation type="submission" date="2017-06" db="EMBL/GenBank/DDBJ databases">
        <title>Capnocytophaga spp. assemblies.</title>
        <authorList>
            <person name="Gulvik C.A."/>
        </authorList>
    </citation>
    <scope>NUCLEOTIDE SEQUENCE [LARGE SCALE GENOMIC DNA]</scope>
    <source>
        <strain evidence="3">H6253</strain>
    </source>
</reference>
<protein>
    <submittedName>
        <fullName evidence="2">Glycosyl transferase family 2</fullName>
    </submittedName>
</protein>
<evidence type="ECO:0000313" key="3">
    <source>
        <dbReference type="Proteomes" id="UP000217276"/>
    </source>
</evidence>
<dbReference type="PANTHER" id="PTHR22916:SF3">
    <property type="entry name" value="UDP-GLCNAC:BETAGAL BETA-1,3-N-ACETYLGLUCOSAMINYLTRANSFERASE-LIKE PROTEIN 1"/>
    <property type="match status" value="1"/>
</dbReference>
<dbReference type="CDD" id="cd00761">
    <property type="entry name" value="Glyco_tranf_GTA_type"/>
    <property type="match status" value="1"/>
</dbReference>
<dbReference type="EMBL" id="CP022384">
    <property type="protein sequence ID" value="ATA81859.1"/>
    <property type="molecule type" value="Genomic_DNA"/>
</dbReference>
<dbReference type="AlphaFoldDB" id="A0A250F9Q1"/>
<gene>
    <name evidence="2" type="ORF">CGC53_05600</name>
</gene>
<name>A0A250F9Q1_9FLAO</name>
<keyword evidence="3" id="KW-1185">Reference proteome</keyword>
<dbReference type="PANTHER" id="PTHR22916">
    <property type="entry name" value="GLYCOSYLTRANSFERASE"/>
    <property type="match status" value="1"/>
</dbReference>
<sequence>MKISTIITCYNQENFLEETLNSIANQTYPNWECIVIDDGSTDGSAQIVKRRQEEDSRFFYFYQKNAGVSAARNNGLTKITGDFIQFLDADDTLQPTKFEESIKLFECGKYDIVITNFYEMKDGKERSPFCDLTKYSFTYKNILLQWDIDFNIPIHCFIFSTKIIENLYFEQVLRAKEDWIMWINVFKRNPKVAFVNKPLAMYRLHNQNTTQNRSLIEENTEVALAYILKNEALYFDEFFQKVINKYKEKIAKIQQRPWYKKVFYALIGKE</sequence>
<dbReference type="KEGG" id="clk:CGC53_05600"/>
<dbReference type="GO" id="GO:0016758">
    <property type="term" value="F:hexosyltransferase activity"/>
    <property type="evidence" value="ECO:0007669"/>
    <property type="project" value="UniProtKB-ARBA"/>
</dbReference>
<dbReference type="InterPro" id="IPR001173">
    <property type="entry name" value="Glyco_trans_2-like"/>
</dbReference>
<dbReference type="InterPro" id="IPR029044">
    <property type="entry name" value="Nucleotide-diphossugar_trans"/>
</dbReference>
<feature type="domain" description="Glycosyltransferase 2-like" evidence="1">
    <location>
        <begin position="4"/>
        <end position="165"/>
    </location>
</feature>